<proteinExistence type="predicted"/>
<feature type="region of interest" description="Disordered" evidence="1">
    <location>
        <begin position="142"/>
        <end position="166"/>
    </location>
</feature>
<dbReference type="AlphaFoldDB" id="A0A3T1D9Y4"/>
<dbReference type="Proteomes" id="UP000289856">
    <property type="component" value="Chromosome"/>
</dbReference>
<evidence type="ECO:0000256" key="1">
    <source>
        <dbReference type="SAM" id="MobiDB-lite"/>
    </source>
</evidence>
<dbReference type="EMBL" id="AP019400">
    <property type="protein sequence ID" value="BBI34883.1"/>
    <property type="molecule type" value="Genomic_DNA"/>
</dbReference>
<evidence type="ECO:0000313" key="4">
    <source>
        <dbReference type="Proteomes" id="UP000289856"/>
    </source>
</evidence>
<dbReference type="KEGG" id="cohn:KCTCHS21_42820"/>
<accession>A0A3T1D9Y4</accession>
<keyword evidence="4" id="KW-1185">Reference proteome</keyword>
<keyword evidence="2" id="KW-0472">Membrane</keyword>
<evidence type="ECO:0008006" key="5">
    <source>
        <dbReference type="Google" id="ProtNLM"/>
    </source>
</evidence>
<protein>
    <recommendedName>
        <fullName evidence="5">DUF948 domain-containing protein</fullName>
    </recommendedName>
</protein>
<feature type="compositionally biased region" description="Basic and acidic residues" evidence="1">
    <location>
        <begin position="142"/>
        <end position="151"/>
    </location>
</feature>
<evidence type="ECO:0000313" key="3">
    <source>
        <dbReference type="EMBL" id="BBI34883.1"/>
    </source>
</evidence>
<keyword evidence="2" id="KW-1133">Transmembrane helix</keyword>
<name>A0A3T1D9Y4_9BACL</name>
<organism evidence="3 4">
    <name type="scientific">Cohnella abietis</name>
    <dbReference type="NCBI Taxonomy" id="2507935"/>
    <lineage>
        <taxon>Bacteria</taxon>
        <taxon>Bacillati</taxon>
        <taxon>Bacillota</taxon>
        <taxon>Bacilli</taxon>
        <taxon>Bacillales</taxon>
        <taxon>Paenibacillaceae</taxon>
        <taxon>Cohnella</taxon>
    </lineage>
</organism>
<sequence length="166" mass="17707">MAWDVAAYGITVAVLTIAVAGVVGLIMLIRSFRRLEQVVRALGKETEVSLRQCRQLADEAKLAIAESRKSLQGFSSLAEGARAVGDAVQAAAQTAVHVTSLYRECLTAPFQPLSGDSDDGDGDGSIPDLTQIGRKLWASWKRRSDNDHPSDCCEGSGLNAYPSQGE</sequence>
<keyword evidence="2" id="KW-0812">Transmembrane</keyword>
<gene>
    <name evidence="3" type="ORF">KCTCHS21_42820</name>
</gene>
<evidence type="ECO:0000256" key="2">
    <source>
        <dbReference type="SAM" id="Phobius"/>
    </source>
</evidence>
<reference evidence="3 4" key="1">
    <citation type="submission" date="2019-01" db="EMBL/GenBank/DDBJ databases">
        <title>Complete genome sequence of Cohnella hallensis HS21 isolated from Korean fir (Abies koreana) rhizospheric soil.</title>
        <authorList>
            <person name="Jiang L."/>
            <person name="Kang S.W."/>
            <person name="Kim S."/>
            <person name="Jung J."/>
            <person name="Kim C.Y."/>
            <person name="Kim D.H."/>
            <person name="Kim S.W."/>
            <person name="Lee J."/>
        </authorList>
    </citation>
    <scope>NUCLEOTIDE SEQUENCE [LARGE SCALE GENOMIC DNA]</scope>
    <source>
        <strain evidence="3 4">HS21</strain>
    </source>
</reference>
<feature type="transmembrane region" description="Helical" evidence="2">
    <location>
        <begin position="6"/>
        <end position="29"/>
    </location>
</feature>
<dbReference type="RefSeq" id="WP_130612952.1">
    <property type="nucleotide sequence ID" value="NZ_AP019400.1"/>
</dbReference>
<dbReference type="OrthoDB" id="2679509at2"/>